<dbReference type="AlphaFoldDB" id="A0A2M8LEG8"/>
<dbReference type="EMBL" id="PFET01000009">
    <property type="protein sequence ID" value="PJE75852.1"/>
    <property type="molecule type" value="Genomic_DNA"/>
</dbReference>
<feature type="transmembrane region" description="Helical" evidence="1">
    <location>
        <begin position="91"/>
        <end position="108"/>
    </location>
</feature>
<evidence type="ECO:0000313" key="3">
    <source>
        <dbReference type="Proteomes" id="UP000231152"/>
    </source>
</evidence>
<reference evidence="2 3" key="1">
    <citation type="submission" date="2017-09" db="EMBL/GenBank/DDBJ databases">
        <title>Depth-based differentiation of microbial function through sediment-hosted aquifers and enrichment of novel symbionts in the deep terrestrial subsurface.</title>
        <authorList>
            <person name="Probst A.J."/>
            <person name="Ladd B."/>
            <person name="Jarett J.K."/>
            <person name="Geller-Mcgrath D.E."/>
            <person name="Sieber C.M."/>
            <person name="Emerson J.B."/>
            <person name="Anantharaman K."/>
            <person name="Thomas B.C."/>
            <person name="Malmstrom R."/>
            <person name="Stieglmeier M."/>
            <person name="Klingl A."/>
            <person name="Woyke T."/>
            <person name="Ryan C.M."/>
            <person name="Banfield J.F."/>
        </authorList>
    </citation>
    <scope>NUCLEOTIDE SEQUENCE [LARGE SCALE GENOMIC DNA]</scope>
    <source>
        <strain evidence="2">CG10_big_fil_rev_8_21_14_0_10_48_11</strain>
    </source>
</reference>
<organism evidence="2 3">
    <name type="scientific">Candidatus Uhrbacteria bacterium CG10_big_fil_rev_8_21_14_0_10_48_11</name>
    <dbReference type="NCBI Taxonomy" id="1975037"/>
    <lineage>
        <taxon>Bacteria</taxon>
        <taxon>Candidatus Uhriibacteriota</taxon>
    </lineage>
</organism>
<gene>
    <name evidence="2" type="ORF">COV04_02820</name>
</gene>
<accession>A0A2M8LEG8</accession>
<proteinExistence type="predicted"/>
<keyword evidence="1" id="KW-0812">Transmembrane</keyword>
<feature type="transmembrane region" description="Helical" evidence="1">
    <location>
        <begin position="66"/>
        <end position="85"/>
    </location>
</feature>
<feature type="transmembrane region" description="Helical" evidence="1">
    <location>
        <begin position="12"/>
        <end position="29"/>
    </location>
</feature>
<evidence type="ECO:0000256" key="1">
    <source>
        <dbReference type="SAM" id="Phobius"/>
    </source>
</evidence>
<dbReference type="Proteomes" id="UP000231152">
    <property type="component" value="Unassembled WGS sequence"/>
</dbReference>
<keyword evidence="1" id="KW-1133">Transmembrane helix</keyword>
<keyword evidence="1" id="KW-0472">Membrane</keyword>
<protein>
    <submittedName>
        <fullName evidence="2">Uncharacterized protein</fullName>
    </submittedName>
</protein>
<comment type="caution">
    <text evidence="2">The sequence shown here is derived from an EMBL/GenBank/DDBJ whole genome shotgun (WGS) entry which is preliminary data.</text>
</comment>
<name>A0A2M8LEG8_9BACT</name>
<feature type="transmembrane region" description="Helical" evidence="1">
    <location>
        <begin position="35"/>
        <end position="54"/>
    </location>
</feature>
<evidence type="ECO:0000313" key="2">
    <source>
        <dbReference type="EMBL" id="PJE75852.1"/>
    </source>
</evidence>
<sequence length="109" mass="11828">MIGNPEQHKKYFVILLAWFFVYIAAELFRPGMVSGAVDLFLVALLLFCYGPWIVLYSSEGNEPKRLSVVAAVLVSLLAGVILLLVTNAHSSAAVAVPLFLVLLTALLLP</sequence>